<sequence>MMAKLRLYGALLAAGLPLAACSTAGPDPFLTTQAVAPVAAPIATEVAGEFAAAYLTSLAGSIQTVRQSVSHDSLHQEVVYENRTALAGENLLTVDVGRRDQAGFMRPPSANQIAREMRMALPGVNASISPLLRQNSRGTYGYATASYGNGGACLYAWQHVKAVTPADSIGFDKLTRSRLSAQIRLRFCHPGLSADQIVALMDTLTLKDMNSQTIDMLRFAAGSGSITPPVAKLDIDPTPEKPRRKIIRTAKVEAAEDWRTEAQKPATAAEEDGKVIANAVAVPLPDNTAPAVDADATRLNKPMTDQPIANPVTVPLPQ</sequence>
<evidence type="ECO:0000256" key="2">
    <source>
        <dbReference type="SAM" id="SignalP"/>
    </source>
</evidence>
<reference evidence="3" key="2">
    <citation type="submission" date="2023-07" db="EMBL/GenBank/DDBJ databases">
        <authorList>
            <person name="Shen H."/>
        </authorList>
    </citation>
    <scope>NUCLEOTIDE SEQUENCE</scope>
    <source>
        <strain evidence="3">TNR-22</strain>
    </source>
</reference>
<dbReference type="InterPro" id="IPR031482">
    <property type="entry name" value="CBP_BcsN"/>
</dbReference>
<organism evidence="3 4">
    <name type="scientific">Rhizobium alvei</name>
    <dbReference type="NCBI Taxonomy" id="1132659"/>
    <lineage>
        <taxon>Bacteria</taxon>
        <taxon>Pseudomonadati</taxon>
        <taxon>Pseudomonadota</taxon>
        <taxon>Alphaproteobacteria</taxon>
        <taxon>Hyphomicrobiales</taxon>
        <taxon>Rhizobiaceae</taxon>
        <taxon>Rhizobium/Agrobacterium group</taxon>
        <taxon>Rhizobium</taxon>
    </lineage>
</organism>
<keyword evidence="2" id="KW-0732">Signal</keyword>
<feature type="region of interest" description="Disordered" evidence="1">
    <location>
        <begin position="298"/>
        <end position="318"/>
    </location>
</feature>
<gene>
    <name evidence="3" type="primary">bcsN</name>
    <name evidence="3" type="ORF">Q4481_14190</name>
</gene>
<name>A0ABT8YN06_9HYPH</name>
<dbReference type="Pfam" id="PF17038">
    <property type="entry name" value="CBP_BcsN"/>
    <property type="match status" value="1"/>
</dbReference>
<evidence type="ECO:0000313" key="4">
    <source>
        <dbReference type="Proteomes" id="UP001174932"/>
    </source>
</evidence>
<evidence type="ECO:0000256" key="1">
    <source>
        <dbReference type="SAM" id="MobiDB-lite"/>
    </source>
</evidence>
<dbReference type="EMBL" id="JAUOZU010000009">
    <property type="protein sequence ID" value="MDO6965115.1"/>
    <property type="molecule type" value="Genomic_DNA"/>
</dbReference>
<feature type="chain" id="PRO_5045762429" evidence="2">
    <location>
        <begin position="25"/>
        <end position="318"/>
    </location>
</feature>
<comment type="caution">
    <text evidence="3">The sequence shown here is derived from an EMBL/GenBank/DDBJ whole genome shotgun (WGS) entry which is preliminary data.</text>
</comment>
<reference evidence="3" key="1">
    <citation type="journal article" date="2015" name="Int. J. Syst. Evol. Microbiol.">
        <title>Rhizobium alvei sp. nov., isolated from a freshwater river.</title>
        <authorList>
            <person name="Sheu S.Y."/>
            <person name="Huang H.W."/>
            <person name="Young C.C."/>
            <person name="Chen W.M."/>
        </authorList>
    </citation>
    <scope>NUCLEOTIDE SEQUENCE</scope>
    <source>
        <strain evidence="3">TNR-22</strain>
    </source>
</reference>
<proteinExistence type="predicted"/>
<feature type="signal peptide" evidence="2">
    <location>
        <begin position="1"/>
        <end position="24"/>
    </location>
</feature>
<accession>A0ABT8YN06</accession>
<dbReference type="Proteomes" id="UP001174932">
    <property type="component" value="Unassembled WGS sequence"/>
</dbReference>
<keyword evidence="4" id="KW-1185">Reference proteome</keyword>
<protein>
    <submittedName>
        <fullName evidence="3">Cellulose biosynthesis protein BcsN</fullName>
    </submittedName>
</protein>
<evidence type="ECO:0000313" key="3">
    <source>
        <dbReference type="EMBL" id="MDO6965115.1"/>
    </source>
</evidence>
<dbReference type="RefSeq" id="WP_304377049.1">
    <property type="nucleotide sequence ID" value="NZ_JAUOZU010000009.1"/>
</dbReference>